<gene>
    <name evidence="2" type="ORF">SAMN05192585_11467</name>
</gene>
<feature type="transmembrane region" description="Helical" evidence="1">
    <location>
        <begin position="52"/>
        <end position="75"/>
    </location>
</feature>
<protein>
    <submittedName>
        <fullName evidence="2">Uncharacterized protein</fullName>
    </submittedName>
</protein>
<proteinExistence type="predicted"/>
<dbReference type="RefSeq" id="WP_092639873.1">
    <property type="nucleotide sequence ID" value="NZ_FNID01000014.1"/>
</dbReference>
<dbReference type="Proteomes" id="UP000199182">
    <property type="component" value="Unassembled WGS sequence"/>
</dbReference>
<keyword evidence="1" id="KW-0472">Membrane</keyword>
<keyword evidence="3" id="KW-1185">Reference proteome</keyword>
<evidence type="ECO:0000313" key="3">
    <source>
        <dbReference type="Proteomes" id="UP000199182"/>
    </source>
</evidence>
<feature type="transmembrane region" description="Helical" evidence="1">
    <location>
        <begin position="12"/>
        <end position="40"/>
    </location>
</feature>
<dbReference type="EMBL" id="FNID01000014">
    <property type="protein sequence ID" value="SDN25746.1"/>
    <property type="molecule type" value="Genomic_DNA"/>
</dbReference>
<keyword evidence="1" id="KW-0812">Transmembrane</keyword>
<keyword evidence="1" id="KW-1133">Transmembrane helix</keyword>
<organism evidence="2 3">
    <name type="scientific">Acetanaerobacterium elongatum</name>
    <dbReference type="NCBI Taxonomy" id="258515"/>
    <lineage>
        <taxon>Bacteria</taxon>
        <taxon>Bacillati</taxon>
        <taxon>Bacillota</taxon>
        <taxon>Clostridia</taxon>
        <taxon>Eubacteriales</taxon>
        <taxon>Oscillospiraceae</taxon>
        <taxon>Acetanaerobacterium</taxon>
    </lineage>
</organism>
<accession>A0A1G9ZYX6</accession>
<sequence length="287" mass="32010">MAGISVLLGMSVIMFLVLCLLGLLIVSFLLGTIFIIIFSAKKARSGKRKKGFLIGSIICYTVALPLGVLFAVSAVEVNNAVTYKYTDNGVRAQYNEEQGELVLNGKRYIDFWSCDRELIRKGTPIASVKTQESNNLQPIFQVENGAGNDMVAFSRSELDIAKLFVLDSQLDTTKAYYKNLANFEFTVHYGDNIRGLESTTDKAAKVELDGGICNPFVELSEAEEDIEKQYCPESYRAAEVDAVSKDGLHERTFTIIKAEGKTYLAYDPYYCCPLPEQLNTYLLEKLF</sequence>
<name>A0A1G9ZYX6_9FIRM</name>
<reference evidence="2 3" key="1">
    <citation type="submission" date="2016-10" db="EMBL/GenBank/DDBJ databases">
        <authorList>
            <person name="de Groot N.N."/>
        </authorList>
    </citation>
    <scope>NUCLEOTIDE SEQUENCE [LARGE SCALE GENOMIC DNA]</scope>
    <source>
        <strain evidence="2 3">CGMCC 1.5012</strain>
    </source>
</reference>
<evidence type="ECO:0000313" key="2">
    <source>
        <dbReference type="EMBL" id="SDN25746.1"/>
    </source>
</evidence>
<dbReference type="AlphaFoldDB" id="A0A1G9ZYX6"/>
<evidence type="ECO:0000256" key="1">
    <source>
        <dbReference type="SAM" id="Phobius"/>
    </source>
</evidence>